<evidence type="ECO:0000313" key="3">
    <source>
        <dbReference type="Proteomes" id="UP001246244"/>
    </source>
</evidence>
<organism evidence="2 3">
    <name type="scientific">Methanosarcina baikalica</name>
    <dbReference type="NCBI Taxonomy" id="3073890"/>
    <lineage>
        <taxon>Archaea</taxon>
        <taxon>Methanobacteriati</taxon>
        <taxon>Methanobacteriota</taxon>
        <taxon>Stenosarchaea group</taxon>
        <taxon>Methanomicrobia</taxon>
        <taxon>Methanosarcinales</taxon>
        <taxon>Methanosarcinaceae</taxon>
        <taxon>Methanosarcina</taxon>
    </lineage>
</organism>
<keyword evidence="1" id="KW-1133">Transmembrane helix</keyword>
<accession>A0ABU2D0L8</accession>
<keyword evidence="1" id="KW-0812">Transmembrane</keyword>
<name>A0ABU2D0L8_9EURY</name>
<keyword evidence="1" id="KW-0472">Membrane</keyword>
<comment type="caution">
    <text evidence="2">The sequence shown here is derived from an EMBL/GenBank/DDBJ whole genome shotgun (WGS) entry which is preliminary data.</text>
</comment>
<dbReference type="RefSeq" id="WP_310575533.1">
    <property type="nucleotide sequence ID" value="NZ_JAVKPK010000021.1"/>
</dbReference>
<keyword evidence="3" id="KW-1185">Reference proteome</keyword>
<dbReference type="EMBL" id="JAVKPK010000021">
    <property type="protein sequence ID" value="MDR7665507.1"/>
    <property type="molecule type" value="Genomic_DNA"/>
</dbReference>
<protein>
    <submittedName>
        <fullName evidence="2">Uncharacterized protein</fullName>
    </submittedName>
</protein>
<evidence type="ECO:0000313" key="2">
    <source>
        <dbReference type="EMBL" id="MDR7665507.1"/>
    </source>
</evidence>
<gene>
    <name evidence="2" type="ORF">RG963_06885</name>
</gene>
<sequence length="54" mass="5968">MERKFQILLVSGALLLVMGTLLNITKNPLLLGTGTVTALFMILLFRIDPLNPNE</sequence>
<evidence type="ECO:0000256" key="1">
    <source>
        <dbReference type="SAM" id="Phobius"/>
    </source>
</evidence>
<proteinExistence type="predicted"/>
<reference evidence="3" key="1">
    <citation type="submission" date="2023-07" db="EMBL/GenBank/DDBJ databases">
        <title>Whole-genome sequencing of a new Methanosarcina sp. Z-7115.</title>
        <authorList>
            <person name="Zhilina T.N."/>
            <person name="Merkel A.Y."/>
        </authorList>
    </citation>
    <scope>NUCLEOTIDE SEQUENCE [LARGE SCALE GENOMIC DNA]</scope>
    <source>
        <strain evidence="3">Z-7115</strain>
    </source>
</reference>
<dbReference type="Proteomes" id="UP001246244">
    <property type="component" value="Unassembled WGS sequence"/>
</dbReference>
<feature type="transmembrane region" description="Helical" evidence="1">
    <location>
        <begin position="29"/>
        <end position="47"/>
    </location>
</feature>